<accession>A0A1H8T5W3</accession>
<evidence type="ECO:0008006" key="4">
    <source>
        <dbReference type="Google" id="ProtNLM"/>
    </source>
</evidence>
<organism evidence="2 3">
    <name type="scientific">Actinacidiphila rubida</name>
    <dbReference type="NCBI Taxonomy" id="310780"/>
    <lineage>
        <taxon>Bacteria</taxon>
        <taxon>Bacillati</taxon>
        <taxon>Actinomycetota</taxon>
        <taxon>Actinomycetes</taxon>
        <taxon>Kitasatosporales</taxon>
        <taxon>Streptomycetaceae</taxon>
        <taxon>Actinacidiphila</taxon>
    </lineage>
</organism>
<keyword evidence="3" id="KW-1185">Reference proteome</keyword>
<sequence>MNGGPGAAGGDAAAGGGRTAVRARYAVRPRSAVAALVAAAACGLVTGRFVLPPLPGAAHPAARSAPATQHVPARATAGASATPPTHSASGTAPAAGPGSGPAPKAATGPVTTADLLDPAAFGTVGITAPIHARDRFGDGAYANSACTGEKTLTQTLGGPGAHFRGLMTGTRTAPGDPTVALRPADQVAREVAAEAQNPALAQNFFERLLLEEVPCQDEPPGHWVYGRTTTLELGPGLSASWMGTYQGSLNTTGTAPEGKEPCGGIAVLRSGNHYGVLEVDACLGTAAVSGIVRTALSRL</sequence>
<dbReference type="Proteomes" id="UP000181951">
    <property type="component" value="Unassembled WGS sequence"/>
</dbReference>
<protein>
    <recommendedName>
        <fullName evidence="4">PknH-like extracellular domain-containing protein</fullName>
    </recommendedName>
</protein>
<dbReference type="STRING" id="310780.SAMN05216267_104834"/>
<gene>
    <name evidence="2" type="ORF">SAMN05216267_104834</name>
</gene>
<feature type="region of interest" description="Disordered" evidence="1">
    <location>
        <begin position="58"/>
        <end position="110"/>
    </location>
</feature>
<name>A0A1H8T5W3_9ACTN</name>
<dbReference type="EMBL" id="FODD01000048">
    <property type="protein sequence ID" value="SEO86370.1"/>
    <property type="molecule type" value="Genomic_DNA"/>
</dbReference>
<feature type="compositionally biased region" description="Low complexity" evidence="1">
    <location>
        <begin position="58"/>
        <end position="109"/>
    </location>
</feature>
<evidence type="ECO:0000313" key="2">
    <source>
        <dbReference type="EMBL" id="SEO86370.1"/>
    </source>
</evidence>
<evidence type="ECO:0000256" key="1">
    <source>
        <dbReference type="SAM" id="MobiDB-lite"/>
    </source>
</evidence>
<evidence type="ECO:0000313" key="3">
    <source>
        <dbReference type="Proteomes" id="UP000181951"/>
    </source>
</evidence>
<proteinExistence type="predicted"/>
<dbReference type="AlphaFoldDB" id="A0A1H8T5W3"/>
<reference evidence="2 3" key="1">
    <citation type="submission" date="2016-10" db="EMBL/GenBank/DDBJ databases">
        <authorList>
            <person name="de Groot N.N."/>
        </authorList>
    </citation>
    <scope>NUCLEOTIDE SEQUENCE [LARGE SCALE GENOMIC DNA]</scope>
    <source>
        <strain evidence="2 3">CGMCC 4.2026</strain>
    </source>
</reference>